<organism evidence="1">
    <name type="scientific">Rhizophora mucronata</name>
    <name type="common">Asiatic mangrove</name>
    <dbReference type="NCBI Taxonomy" id="61149"/>
    <lineage>
        <taxon>Eukaryota</taxon>
        <taxon>Viridiplantae</taxon>
        <taxon>Streptophyta</taxon>
        <taxon>Embryophyta</taxon>
        <taxon>Tracheophyta</taxon>
        <taxon>Spermatophyta</taxon>
        <taxon>Magnoliopsida</taxon>
        <taxon>eudicotyledons</taxon>
        <taxon>Gunneridae</taxon>
        <taxon>Pentapetalae</taxon>
        <taxon>rosids</taxon>
        <taxon>fabids</taxon>
        <taxon>Malpighiales</taxon>
        <taxon>Rhizophoraceae</taxon>
        <taxon>Rhizophora</taxon>
    </lineage>
</organism>
<accession>A0A2P2PDP7</accession>
<protein>
    <submittedName>
        <fullName evidence="1">Uncharacterized protein</fullName>
    </submittedName>
</protein>
<dbReference type="EMBL" id="GGEC01072366">
    <property type="protein sequence ID" value="MBX52850.1"/>
    <property type="molecule type" value="Transcribed_RNA"/>
</dbReference>
<name>A0A2P2PDP7_RHIMU</name>
<evidence type="ECO:0000313" key="1">
    <source>
        <dbReference type="EMBL" id="MBX52850.1"/>
    </source>
</evidence>
<sequence length="10" mass="1191">MAVIKMKTLR</sequence>
<proteinExistence type="predicted"/>
<reference evidence="1" key="1">
    <citation type="submission" date="2018-02" db="EMBL/GenBank/DDBJ databases">
        <title>Rhizophora mucronata_Transcriptome.</title>
        <authorList>
            <person name="Meera S.P."/>
            <person name="Sreeshan A."/>
            <person name="Augustine A."/>
        </authorList>
    </citation>
    <scope>NUCLEOTIDE SEQUENCE</scope>
    <source>
        <tissue evidence="1">Leaf</tissue>
    </source>
</reference>